<evidence type="ECO:0000313" key="3">
    <source>
        <dbReference type="Proteomes" id="UP000317429"/>
    </source>
</evidence>
<reference evidence="2 3" key="1">
    <citation type="submission" date="2019-02" db="EMBL/GenBank/DDBJ databases">
        <title>Deep-cultivation of Planctomycetes and their phenomic and genomic characterization uncovers novel biology.</title>
        <authorList>
            <person name="Wiegand S."/>
            <person name="Jogler M."/>
            <person name="Boedeker C."/>
            <person name="Pinto D."/>
            <person name="Vollmers J."/>
            <person name="Rivas-Marin E."/>
            <person name="Kohn T."/>
            <person name="Peeters S.H."/>
            <person name="Heuer A."/>
            <person name="Rast P."/>
            <person name="Oberbeckmann S."/>
            <person name="Bunk B."/>
            <person name="Jeske O."/>
            <person name="Meyerdierks A."/>
            <person name="Storesund J.E."/>
            <person name="Kallscheuer N."/>
            <person name="Luecker S."/>
            <person name="Lage O.M."/>
            <person name="Pohl T."/>
            <person name="Merkel B.J."/>
            <person name="Hornburger P."/>
            <person name="Mueller R.-W."/>
            <person name="Bruemmer F."/>
            <person name="Labrenz M."/>
            <person name="Spormann A.M."/>
            <person name="Op den Camp H."/>
            <person name="Overmann J."/>
            <person name="Amann R."/>
            <person name="Jetten M.S.M."/>
            <person name="Mascher T."/>
            <person name="Medema M.H."/>
            <person name="Devos D.P."/>
            <person name="Kaster A.-K."/>
            <person name="Ovreas L."/>
            <person name="Rohde M."/>
            <person name="Galperin M.Y."/>
            <person name="Jogler C."/>
        </authorList>
    </citation>
    <scope>NUCLEOTIDE SEQUENCE [LARGE SCALE GENOMIC DNA]</scope>
    <source>
        <strain evidence="2 3">Pla175</strain>
    </source>
</reference>
<dbReference type="KEGG" id="pnd:Pla175_21770"/>
<evidence type="ECO:0000256" key="1">
    <source>
        <dbReference type="SAM" id="SignalP"/>
    </source>
</evidence>
<accession>A0A518DBF5</accession>
<gene>
    <name evidence="2" type="ORF">Pla175_21770</name>
</gene>
<organism evidence="2 3">
    <name type="scientific">Pirellulimonas nuda</name>
    <dbReference type="NCBI Taxonomy" id="2528009"/>
    <lineage>
        <taxon>Bacteria</taxon>
        <taxon>Pseudomonadati</taxon>
        <taxon>Planctomycetota</taxon>
        <taxon>Planctomycetia</taxon>
        <taxon>Pirellulales</taxon>
        <taxon>Lacipirellulaceae</taxon>
        <taxon>Pirellulimonas</taxon>
    </lineage>
</organism>
<dbReference type="GO" id="GO:0000272">
    <property type="term" value="P:polysaccharide catabolic process"/>
    <property type="evidence" value="ECO:0007669"/>
    <property type="project" value="InterPro"/>
</dbReference>
<feature type="signal peptide" evidence="1">
    <location>
        <begin position="1"/>
        <end position="26"/>
    </location>
</feature>
<dbReference type="Pfam" id="PF00404">
    <property type="entry name" value="Dockerin_1"/>
    <property type="match status" value="1"/>
</dbReference>
<dbReference type="InterPro" id="IPR002105">
    <property type="entry name" value="Dockerin_1_rpt"/>
</dbReference>
<dbReference type="InterPro" id="IPR018247">
    <property type="entry name" value="EF_Hand_1_Ca_BS"/>
</dbReference>
<proteinExistence type="predicted"/>
<dbReference type="CDD" id="cd14256">
    <property type="entry name" value="Dockerin_I"/>
    <property type="match status" value="1"/>
</dbReference>
<sequence precursor="true">METANPPIRRCLATIAMLCIAHLASAQTILFSDDFNRVSGTPNQNGKIDGVVNPLASSSWGSNSNPLGGTIVQTYEIGPAIRDGNRHQYVDGDKARFRSGWAEIQHDWAADSRVISGGGLSIDFDATIADLSNGWLGLAIGQTSAESTDVLVPPDNNSVFLPVEDTVDFGVLFGGINSAGTSTVMEIFEGDDSPNAFDVAFTGEWANGGDPNVEHHFRIEIATPAFGGAGQTATANIFVTLGASTWQPLANYSFGWDNDGEAYIAFSSNKDQGAPENLDREVRIDNLVIATLSTVVSPQNTGDYNGDGQVNAADYTMWRDTLTQSVAPFAAADGDGSGVIDGPDYTFWKSKFGTTPGLAVAGVAAAPEPSGLVLLLAAVGLPLAFRRYALTQR</sequence>
<dbReference type="InterPro" id="IPR036439">
    <property type="entry name" value="Dockerin_dom_sf"/>
</dbReference>
<feature type="chain" id="PRO_5022092817" description="PEP-CTERM protein-sorting domain-containing protein" evidence="1">
    <location>
        <begin position="27"/>
        <end position="393"/>
    </location>
</feature>
<dbReference type="Proteomes" id="UP000317429">
    <property type="component" value="Chromosome"/>
</dbReference>
<keyword evidence="1" id="KW-0732">Signal</keyword>
<dbReference type="EMBL" id="CP036291">
    <property type="protein sequence ID" value="QDU88793.1"/>
    <property type="molecule type" value="Genomic_DNA"/>
</dbReference>
<dbReference type="PROSITE" id="PS00018">
    <property type="entry name" value="EF_HAND_1"/>
    <property type="match status" value="2"/>
</dbReference>
<evidence type="ECO:0008006" key="4">
    <source>
        <dbReference type="Google" id="ProtNLM"/>
    </source>
</evidence>
<dbReference type="AlphaFoldDB" id="A0A518DBF5"/>
<dbReference type="GO" id="GO:0004553">
    <property type="term" value="F:hydrolase activity, hydrolyzing O-glycosyl compounds"/>
    <property type="evidence" value="ECO:0007669"/>
    <property type="project" value="InterPro"/>
</dbReference>
<dbReference type="SUPFAM" id="SSF63446">
    <property type="entry name" value="Type I dockerin domain"/>
    <property type="match status" value="1"/>
</dbReference>
<keyword evidence="3" id="KW-1185">Reference proteome</keyword>
<evidence type="ECO:0000313" key="2">
    <source>
        <dbReference type="EMBL" id="QDU88793.1"/>
    </source>
</evidence>
<dbReference type="Gene3D" id="1.10.1330.10">
    <property type="entry name" value="Dockerin domain"/>
    <property type="match status" value="1"/>
</dbReference>
<protein>
    <recommendedName>
        <fullName evidence="4">PEP-CTERM protein-sorting domain-containing protein</fullName>
    </recommendedName>
</protein>
<name>A0A518DBF5_9BACT</name>